<evidence type="ECO:0000256" key="5">
    <source>
        <dbReference type="SAM" id="SignalP"/>
    </source>
</evidence>
<evidence type="ECO:0000313" key="7">
    <source>
        <dbReference type="EMBL" id="MXO99286.1"/>
    </source>
</evidence>
<dbReference type="GO" id="GO:0046872">
    <property type="term" value="F:metal ion binding"/>
    <property type="evidence" value="ECO:0007669"/>
    <property type="project" value="UniProtKB-KW"/>
</dbReference>
<keyword evidence="8" id="KW-1185">Reference proteome</keyword>
<dbReference type="Gene3D" id="3.30.1120.10">
    <property type="match status" value="1"/>
</dbReference>
<sequence>MRPIPPIPLRHTRTMLSGLALLLAGTSALAGDIVGQVTGPDGKPLAGVRVQAPEALRSAVSAADGTFRLPDLPEGETPVIAGQLRLTTAVERVPVPASGEARIALQLQANGSIARAAALHAEPAPEHLAEKQAYLDSIQPVSGRVPNVLVILFDDLGYGDLSSYGNQLIRTPRIDALAQQGVKLEQFYSASPVCTPSRAALLTGRYPSRAHASNHVYFPTGSPMATIRRSMGWANALPQDEVLLPEVLARAGYATGAFGKWHLGDQPGHRPTDFGFRDYFGILYSNDMNPATLWRGNAVDTPADQTDQATLTERITDEAVAFLRAHAGGPFFAYVPYTAPHLPHHPNPKHSGVSEGGVYGDVIEDLDSNVGRLLDVLRELKVDDNTIIIVTSDNGGDYGGSAGDLRGRKGETWEGGQRVPAFVIWPGVTKPGTESREMAMNIDVFPSILAAAGIPLPPDRTIDGRDARGLLGGGETPHDFLYYLTTWSGQFDGIRDRRFKFHDIVPNVSPLGAGGDVPYNAVPSLYDLQRDNESHDLSARHPQDTARLRSQLESFRAAAASNPRGWREGNAAP</sequence>
<reference evidence="7 8" key="1">
    <citation type="submission" date="2019-12" db="EMBL/GenBank/DDBJ databases">
        <title>Genomic-based taxomic classification of the family Erythrobacteraceae.</title>
        <authorList>
            <person name="Xu L."/>
        </authorList>
    </citation>
    <scope>NUCLEOTIDE SEQUENCE [LARGE SCALE GENOMIC DNA]</scope>
    <source>
        <strain evidence="7 8">S36</strain>
    </source>
</reference>
<dbReference type="InterPro" id="IPR050738">
    <property type="entry name" value="Sulfatase"/>
</dbReference>
<dbReference type="Proteomes" id="UP000469430">
    <property type="component" value="Unassembled WGS sequence"/>
</dbReference>
<evidence type="ECO:0000256" key="4">
    <source>
        <dbReference type="ARBA" id="ARBA00022837"/>
    </source>
</evidence>
<dbReference type="Pfam" id="PF00884">
    <property type="entry name" value="Sulfatase"/>
    <property type="match status" value="1"/>
</dbReference>
<evidence type="ECO:0000313" key="8">
    <source>
        <dbReference type="Proteomes" id="UP000469430"/>
    </source>
</evidence>
<accession>A0A6I4TTH7</accession>
<name>A0A6I4TTH7_9SPHN</name>
<keyword evidence="7" id="KW-0808">Transferase</keyword>
<feature type="chain" id="PRO_5026103804" evidence="5">
    <location>
        <begin position="31"/>
        <end position="573"/>
    </location>
</feature>
<dbReference type="SUPFAM" id="SSF53649">
    <property type="entry name" value="Alkaline phosphatase-like"/>
    <property type="match status" value="1"/>
</dbReference>
<organism evidence="7 8">
    <name type="scientific">Croceibacterium xixiisoli</name>
    <dbReference type="NCBI Taxonomy" id="1476466"/>
    <lineage>
        <taxon>Bacteria</taxon>
        <taxon>Pseudomonadati</taxon>
        <taxon>Pseudomonadota</taxon>
        <taxon>Alphaproteobacteria</taxon>
        <taxon>Sphingomonadales</taxon>
        <taxon>Erythrobacteraceae</taxon>
        <taxon>Croceibacterium</taxon>
    </lineage>
</organism>
<feature type="signal peptide" evidence="5">
    <location>
        <begin position="1"/>
        <end position="30"/>
    </location>
</feature>
<dbReference type="RefSeq" id="WP_161391019.1">
    <property type="nucleotide sequence ID" value="NZ_JBHSCP010000001.1"/>
</dbReference>
<dbReference type="SUPFAM" id="SSF49452">
    <property type="entry name" value="Starch-binding domain-like"/>
    <property type="match status" value="1"/>
</dbReference>
<evidence type="ECO:0000259" key="6">
    <source>
        <dbReference type="Pfam" id="PF00884"/>
    </source>
</evidence>
<keyword evidence="4" id="KW-0106">Calcium</keyword>
<dbReference type="EMBL" id="WTYJ01000002">
    <property type="protein sequence ID" value="MXO99286.1"/>
    <property type="molecule type" value="Genomic_DNA"/>
</dbReference>
<comment type="caution">
    <text evidence="7">The sequence shown here is derived from an EMBL/GenBank/DDBJ whole genome shotgun (WGS) entry which is preliminary data.</text>
</comment>
<dbReference type="GO" id="GO:0030246">
    <property type="term" value="F:carbohydrate binding"/>
    <property type="evidence" value="ECO:0007669"/>
    <property type="project" value="InterPro"/>
</dbReference>
<dbReference type="GO" id="GO:0004065">
    <property type="term" value="F:arylsulfatase activity"/>
    <property type="evidence" value="ECO:0007669"/>
    <property type="project" value="TreeGrafter"/>
</dbReference>
<keyword evidence="5" id="KW-0732">Signal</keyword>
<protein>
    <submittedName>
        <fullName evidence="7">Sulfatase-like hydrolase/transferase</fullName>
    </submittedName>
</protein>
<dbReference type="InterPro" id="IPR017850">
    <property type="entry name" value="Alkaline_phosphatase_core_sf"/>
</dbReference>
<proteinExistence type="inferred from homology"/>
<dbReference type="InterPro" id="IPR013784">
    <property type="entry name" value="Carb-bd-like_fold"/>
</dbReference>
<dbReference type="InterPro" id="IPR000917">
    <property type="entry name" value="Sulfatase_N"/>
</dbReference>
<dbReference type="Pfam" id="PF13620">
    <property type="entry name" value="CarboxypepD_reg"/>
    <property type="match status" value="1"/>
</dbReference>
<dbReference type="PROSITE" id="PS00523">
    <property type="entry name" value="SULFATASE_1"/>
    <property type="match status" value="1"/>
</dbReference>
<evidence type="ECO:0000256" key="3">
    <source>
        <dbReference type="ARBA" id="ARBA00022801"/>
    </source>
</evidence>
<comment type="similarity">
    <text evidence="1">Belongs to the sulfatase family.</text>
</comment>
<gene>
    <name evidence="7" type="ORF">GRI97_09820</name>
</gene>
<evidence type="ECO:0000256" key="1">
    <source>
        <dbReference type="ARBA" id="ARBA00008779"/>
    </source>
</evidence>
<feature type="domain" description="Sulfatase N-terminal" evidence="6">
    <location>
        <begin position="146"/>
        <end position="454"/>
    </location>
</feature>
<dbReference type="AlphaFoldDB" id="A0A6I4TTH7"/>
<dbReference type="PANTHER" id="PTHR42693">
    <property type="entry name" value="ARYLSULFATASE FAMILY MEMBER"/>
    <property type="match status" value="1"/>
</dbReference>
<dbReference type="GO" id="GO:0016740">
    <property type="term" value="F:transferase activity"/>
    <property type="evidence" value="ECO:0007669"/>
    <property type="project" value="UniProtKB-KW"/>
</dbReference>
<dbReference type="CDD" id="cd16026">
    <property type="entry name" value="GALNS_like"/>
    <property type="match status" value="1"/>
</dbReference>
<dbReference type="Gene3D" id="3.40.720.10">
    <property type="entry name" value="Alkaline Phosphatase, subunit A"/>
    <property type="match status" value="1"/>
</dbReference>
<evidence type="ECO:0000256" key="2">
    <source>
        <dbReference type="ARBA" id="ARBA00022723"/>
    </source>
</evidence>
<keyword evidence="3 7" id="KW-0378">Hydrolase</keyword>
<keyword evidence="2" id="KW-0479">Metal-binding</keyword>
<dbReference type="Gene3D" id="2.60.40.1120">
    <property type="entry name" value="Carboxypeptidase-like, regulatory domain"/>
    <property type="match status" value="1"/>
</dbReference>
<dbReference type="PANTHER" id="PTHR42693:SF33">
    <property type="entry name" value="ARYLSULFATASE"/>
    <property type="match status" value="1"/>
</dbReference>
<dbReference type="InterPro" id="IPR024607">
    <property type="entry name" value="Sulfatase_CS"/>
</dbReference>
<dbReference type="OrthoDB" id="9795675at2"/>